<feature type="compositionally biased region" description="Pro residues" evidence="1">
    <location>
        <begin position="309"/>
        <end position="323"/>
    </location>
</feature>
<dbReference type="AlphaFoldDB" id="G2KQ76"/>
<feature type="compositionally biased region" description="Low complexity" evidence="1">
    <location>
        <begin position="333"/>
        <end position="385"/>
    </location>
</feature>
<proteinExistence type="predicted"/>
<gene>
    <name evidence="3" type="ordered locus">MICA_272</name>
</gene>
<keyword evidence="4" id="KW-1185">Reference proteome</keyword>
<dbReference type="Proteomes" id="UP000009286">
    <property type="component" value="Chromosome"/>
</dbReference>
<dbReference type="KEGG" id="mai:MICA_272"/>
<accession>G2KQ76</accession>
<feature type="signal peptide" evidence="2">
    <location>
        <begin position="1"/>
        <end position="37"/>
    </location>
</feature>
<reference evidence="3 4" key="1">
    <citation type="journal article" date="2011" name="BMC Genomics">
        <title>Genomic insights into an obligate epibiotic bacterial predator: Micavibrio aeruginosavorus ARL-13.</title>
        <authorList>
            <person name="Wang Z."/>
            <person name="Kadouri D."/>
            <person name="Wu M."/>
        </authorList>
    </citation>
    <scope>NUCLEOTIDE SEQUENCE [LARGE SCALE GENOMIC DNA]</scope>
    <source>
        <strain evidence="3 4">ARL-13</strain>
    </source>
</reference>
<sequence>MSMSFFRAPRPTLNRLFCSTALMVCALTLSACGGSDAEDVGVVQTTTQICPMAMAETPPAMQPARGMNVSPEALFVEDIQDPVARIKRAEAAIIDLRRDMNALQAPTMHSVAAPLTAQDQAPMAAPVMVASTAAPQSLFPVVEAPAPVTTTAPATTAPAPAPAAPAPVMAPVMDEPAVKAAAPVKTKVTAPSGPVISALRIGEHAGKTRLVLDAGSPVKFTTDLDNSEDLLLVELPGMKWTAAKSGTSSSPAIKSWSTQAMDNGTDGTRLVLVLRQDVAVTDKSLIAPDANAAHYRAVIDLKHQGTIKRPPPAPKAAPEPTPEPVKTEEPKVEAPAAAATPAPTAQSQSITEPVKTEPATAAAPAPATTTATATTPTPDSTAPAASVPPPSMMSAPKTTATTPDGHGHDTVQDGELLSGGQ</sequence>
<protein>
    <recommendedName>
        <fullName evidence="5">AMIN domain-containing protein</fullName>
    </recommendedName>
</protein>
<keyword evidence="2" id="KW-0732">Signal</keyword>
<dbReference type="EMBL" id="CP002382">
    <property type="protein sequence ID" value="AEP08618.1"/>
    <property type="molecule type" value="Genomic_DNA"/>
</dbReference>
<dbReference type="PROSITE" id="PS51257">
    <property type="entry name" value="PROKAR_LIPOPROTEIN"/>
    <property type="match status" value="1"/>
</dbReference>
<evidence type="ECO:0000256" key="2">
    <source>
        <dbReference type="SAM" id="SignalP"/>
    </source>
</evidence>
<feature type="chain" id="PRO_5003432167" description="AMIN domain-containing protein" evidence="2">
    <location>
        <begin position="38"/>
        <end position="421"/>
    </location>
</feature>
<evidence type="ECO:0008006" key="5">
    <source>
        <dbReference type="Google" id="ProtNLM"/>
    </source>
</evidence>
<evidence type="ECO:0000256" key="1">
    <source>
        <dbReference type="SAM" id="MobiDB-lite"/>
    </source>
</evidence>
<dbReference type="Gene3D" id="2.60.40.3500">
    <property type="match status" value="1"/>
</dbReference>
<evidence type="ECO:0000313" key="4">
    <source>
        <dbReference type="Proteomes" id="UP000009286"/>
    </source>
</evidence>
<evidence type="ECO:0000313" key="3">
    <source>
        <dbReference type="EMBL" id="AEP08618.1"/>
    </source>
</evidence>
<dbReference type="RefSeq" id="WP_014101841.1">
    <property type="nucleotide sequence ID" value="NC_016026.1"/>
</dbReference>
<dbReference type="OrthoDB" id="9820063at2"/>
<feature type="region of interest" description="Disordered" evidence="1">
    <location>
        <begin position="303"/>
        <end position="421"/>
    </location>
</feature>
<dbReference type="HOGENOM" id="CLU_651823_0_0_5"/>
<organism evidence="3 4">
    <name type="scientific">Micavibrio aeruginosavorus (strain ARL-13)</name>
    <dbReference type="NCBI Taxonomy" id="856793"/>
    <lineage>
        <taxon>Bacteria</taxon>
        <taxon>Pseudomonadati</taxon>
        <taxon>Bdellovibrionota</taxon>
        <taxon>Bdellovibrionia</taxon>
        <taxon>Bdellovibrionales</taxon>
        <taxon>Pseudobdellovibrionaceae</taxon>
        <taxon>Micavibrio</taxon>
    </lineage>
</organism>
<name>G2KQ76_MICAA</name>